<dbReference type="Proteomes" id="UP000093807">
    <property type="component" value="Unassembled WGS sequence"/>
</dbReference>
<dbReference type="RefSeq" id="WP_157490549.1">
    <property type="nucleotide sequence ID" value="NZ_JMTM01000027.1"/>
</dbReference>
<name>A0A199XS84_9FLAO</name>
<sequence>MEQTKKLQEDKIFKLKNRFKVQEEMLTEENVDKDFKQDIKNLSNEYRSVT</sequence>
<dbReference type="EMBL" id="JMTM01000027">
    <property type="protein sequence ID" value="OAZ04505.1"/>
    <property type="molecule type" value="Genomic_DNA"/>
</dbReference>
<organism evidence="1 2">
    <name type="scientific">Flavobacterium succinicans</name>
    <dbReference type="NCBI Taxonomy" id="29536"/>
    <lineage>
        <taxon>Bacteria</taxon>
        <taxon>Pseudomonadati</taxon>
        <taxon>Bacteroidota</taxon>
        <taxon>Flavobacteriia</taxon>
        <taxon>Flavobacteriales</taxon>
        <taxon>Flavobacteriaceae</taxon>
        <taxon>Flavobacterium</taxon>
    </lineage>
</organism>
<evidence type="ECO:0000313" key="1">
    <source>
        <dbReference type="EMBL" id="OAZ04505.1"/>
    </source>
</evidence>
<protein>
    <submittedName>
        <fullName evidence="1">Uncharacterized protein</fullName>
    </submittedName>
</protein>
<proteinExistence type="predicted"/>
<gene>
    <name evidence="1" type="ORF">FLB_11000</name>
</gene>
<accession>A0A199XS84</accession>
<comment type="caution">
    <text evidence="1">The sequence shown here is derived from an EMBL/GenBank/DDBJ whole genome shotgun (WGS) entry which is preliminary data.</text>
</comment>
<evidence type="ECO:0000313" key="2">
    <source>
        <dbReference type="Proteomes" id="UP000093807"/>
    </source>
</evidence>
<keyword evidence="2" id="KW-1185">Reference proteome</keyword>
<reference evidence="1 2" key="1">
    <citation type="submission" date="2016-06" db="EMBL/GenBank/DDBJ databases">
        <title>Draft genome sequence of Flavobacterium succinicans strain DD5b.</title>
        <authorList>
            <person name="Poehlein A."/>
            <person name="Daniel R."/>
            <person name="Simeonova D.D."/>
        </authorList>
    </citation>
    <scope>NUCLEOTIDE SEQUENCE [LARGE SCALE GENOMIC DNA]</scope>
    <source>
        <strain evidence="1 2">DD5b</strain>
    </source>
</reference>
<dbReference type="AlphaFoldDB" id="A0A199XS84"/>